<keyword evidence="2" id="KW-1185">Reference proteome</keyword>
<dbReference type="AlphaFoldDB" id="A0ABD2Z431"/>
<dbReference type="EMBL" id="JBJUIK010000011">
    <property type="protein sequence ID" value="KAL3512867.1"/>
    <property type="molecule type" value="Genomic_DNA"/>
</dbReference>
<evidence type="ECO:0000313" key="1">
    <source>
        <dbReference type="EMBL" id="KAL3512867.1"/>
    </source>
</evidence>
<protein>
    <recommendedName>
        <fullName evidence="3">Reverse transcriptase zinc-binding domain-containing protein</fullName>
    </recommendedName>
</protein>
<evidence type="ECO:0008006" key="3">
    <source>
        <dbReference type="Google" id="ProtNLM"/>
    </source>
</evidence>
<reference evidence="1 2" key="1">
    <citation type="submission" date="2024-11" db="EMBL/GenBank/DDBJ databases">
        <title>A near-complete genome assembly of Cinchona calisaya.</title>
        <authorList>
            <person name="Lian D.C."/>
            <person name="Zhao X.W."/>
            <person name="Wei L."/>
        </authorList>
    </citation>
    <scope>NUCLEOTIDE SEQUENCE [LARGE SCALE GENOMIC DNA]</scope>
    <source>
        <tissue evidence="1">Nenye</tissue>
    </source>
</reference>
<name>A0ABD2Z431_9GENT</name>
<gene>
    <name evidence="1" type="ORF">ACH5RR_025584</name>
</gene>
<proteinExistence type="predicted"/>
<accession>A0ABD2Z431</accession>
<comment type="caution">
    <text evidence="1">The sequence shown here is derived from an EMBL/GenBank/DDBJ whole genome shotgun (WGS) entry which is preliminary data.</text>
</comment>
<organism evidence="1 2">
    <name type="scientific">Cinchona calisaya</name>
    <dbReference type="NCBI Taxonomy" id="153742"/>
    <lineage>
        <taxon>Eukaryota</taxon>
        <taxon>Viridiplantae</taxon>
        <taxon>Streptophyta</taxon>
        <taxon>Embryophyta</taxon>
        <taxon>Tracheophyta</taxon>
        <taxon>Spermatophyta</taxon>
        <taxon>Magnoliopsida</taxon>
        <taxon>eudicotyledons</taxon>
        <taxon>Gunneridae</taxon>
        <taxon>Pentapetalae</taxon>
        <taxon>asterids</taxon>
        <taxon>lamiids</taxon>
        <taxon>Gentianales</taxon>
        <taxon>Rubiaceae</taxon>
        <taxon>Cinchonoideae</taxon>
        <taxon>Cinchoneae</taxon>
        <taxon>Cinchona</taxon>
    </lineage>
</organism>
<evidence type="ECO:0000313" key="2">
    <source>
        <dbReference type="Proteomes" id="UP001630127"/>
    </source>
</evidence>
<dbReference type="Proteomes" id="UP001630127">
    <property type="component" value="Unassembled WGS sequence"/>
</dbReference>
<sequence length="135" mass="15228">MYNNSLSTPENLQRRGVNIESVCPMFKSVQGDMHTIIFNCPVALQLGALSYCELWKNRNSIIFCGIAKDRLTILTFSRKFLSAYKEANAPQQSQVINNIIPIEPSALLTPPFANFIVNFDGAVDRTNYCFTPLEF</sequence>